<sequence>MHELEVNVWGRGHYLHLSNTFVLLEISASVPDSNIDIFYMDCCCDPKWLLNQIFYQPGTEFDVVALKGIVYRAKDTLSTLDNLIETCVFYRVLNKSMHCPDVSPLKNGM</sequence>
<dbReference type="Proteomes" id="UP000887013">
    <property type="component" value="Unassembled WGS sequence"/>
</dbReference>
<keyword evidence="2" id="KW-1185">Reference proteome</keyword>
<dbReference type="EMBL" id="BMAW01017409">
    <property type="protein sequence ID" value="GFT53821.1"/>
    <property type="molecule type" value="Genomic_DNA"/>
</dbReference>
<protein>
    <submittedName>
        <fullName evidence="1">Uncharacterized protein</fullName>
    </submittedName>
</protein>
<dbReference type="AlphaFoldDB" id="A0A8X6P899"/>
<reference evidence="1" key="1">
    <citation type="submission" date="2020-08" db="EMBL/GenBank/DDBJ databases">
        <title>Multicomponent nature underlies the extraordinary mechanical properties of spider dragline silk.</title>
        <authorList>
            <person name="Kono N."/>
            <person name="Nakamura H."/>
            <person name="Mori M."/>
            <person name="Yoshida Y."/>
            <person name="Ohtoshi R."/>
            <person name="Malay A.D."/>
            <person name="Moran D.A.P."/>
            <person name="Tomita M."/>
            <person name="Numata K."/>
            <person name="Arakawa K."/>
        </authorList>
    </citation>
    <scope>NUCLEOTIDE SEQUENCE</scope>
</reference>
<evidence type="ECO:0000313" key="1">
    <source>
        <dbReference type="EMBL" id="GFT53821.1"/>
    </source>
</evidence>
<organism evidence="1 2">
    <name type="scientific">Nephila pilipes</name>
    <name type="common">Giant wood spider</name>
    <name type="synonym">Nephila maculata</name>
    <dbReference type="NCBI Taxonomy" id="299642"/>
    <lineage>
        <taxon>Eukaryota</taxon>
        <taxon>Metazoa</taxon>
        <taxon>Ecdysozoa</taxon>
        <taxon>Arthropoda</taxon>
        <taxon>Chelicerata</taxon>
        <taxon>Arachnida</taxon>
        <taxon>Araneae</taxon>
        <taxon>Araneomorphae</taxon>
        <taxon>Entelegynae</taxon>
        <taxon>Araneoidea</taxon>
        <taxon>Nephilidae</taxon>
        <taxon>Nephila</taxon>
    </lineage>
</organism>
<comment type="caution">
    <text evidence="1">The sequence shown here is derived from an EMBL/GenBank/DDBJ whole genome shotgun (WGS) entry which is preliminary data.</text>
</comment>
<proteinExistence type="predicted"/>
<gene>
    <name evidence="1" type="ORF">NPIL_578351</name>
</gene>
<evidence type="ECO:0000313" key="2">
    <source>
        <dbReference type="Proteomes" id="UP000887013"/>
    </source>
</evidence>
<name>A0A8X6P899_NEPPI</name>
<accession>A0A8X6P899</accession>